<accession>A0A8T1TJB7</accession>
<evidence type="ECO:0000256" key="1">
    <source>
        <dbReference type="SAM" id="MobiDB-lite"/>
    </source>
</evidence>
<dbReference type="AlphaFoldDB" id="A0A8T1TJB7"/>
<comment type="caution">
    <text evidence="2">The sequence shown here is derived from an EMBL/GenBank/DDBJ whole genome shotgun (WGS) entry which is preliminary data.</text>
</comment>
<evidence type="ECO:0000313" key="3">
    <source>
        <dbReference type="Proteomes" id="UP000688947"/>
    </source>
</evidence>
<feature type="region of interest" description="Disordered" evidence="1">
    <location>
        <begin position="16"/>
        <end position="47"/>
    </location>
</feature>
<dbReference type="VEuPathDB" id="FungiDB:PC110_g16998"/>
<organism evidence="2 3">
    <name type="scientific">Phytophthora cactorum</name>
    <dbReference type="NCBI Taxonomy" id="29920"/>
    <lineage>
        <taxon>Eukaryota</taxon>
        <taxon>Sar</taxon>
        <taxon>Stramenopiles</taxon>
        <taxon>Oomycota</taxon>
        <taxon>Peronosporomycetes</taxon>
        <taxon>Peronosporales</taxon>
        <taxon>Peronosporaceae</taxon>
        <taxon>Phytophthora</taxon>
    </lineage>
</organism>
<protein>
    <submittedName>
        <fullName evidence="2">Uncharacterized protein</fullName>
    </submittedName>
</protein>
<feature type="region of interest" description="Disordered" evidence="1">
    <location>
        <begin position="59"/>
        <end position="155"/>
    </location>
</feature>
<dbReference type="EMBL" id="JAENGZ010003111">
    <property type="protein sequence ID" value="KAG6942159.1"/>
    <property type="molecule type" value="Genomic_DNA"/>
</dbReference>
<dbReference type="Proteomes" id="UP000688947">
    <property type="component" value="Unassembled WGS sequence"/>
</dbReference>
<gene>
    <name evidence="2" type="ORF">JG687_00019222</name>
</gene>
<dbReference type="OrthoDB" id="10411928at2759"/>
<feature type="compositionally biased region" description="Basic and acidic residues" evidence="1">
    <location>
        <begin position="98"/>
        <end position="113"/>
    </location>
</feature>
<feature type="compositionally biased region" description="Low complexity" evidence="1">
    <location>
        <begin position="59"/>
        <end position="88"/>
    </location>
</feature>
<proteinExistence type="predicted"/>
<sequence length="155" mass="16671">VSNRVSLETHRAEEIACSRHEEKATHLAIHGKQRDREEDDDSPPGERWEIRALRHMFPASTASADSTDDGSALGEAIAALEAAGAESSPDGTDDSDFEEGKSKLPRVGTRDESGSSESAFMVKLSGDTADESMVDKRDGEEEAEVLSSGDEYDVS</sequence>
<evidence type="ECO:0000313" key="2">
    <source>
        <dbReference type="EMBL" id="KAG6942159.1"/>
    </source>
</evidence>
<feature type="compositionally biased region" description="Acidic residues" evidence="1">
    <location>
        <begin position="140"/>
        <end position="155"/>
    </location>
</feature>
<name>A0A8T1TJB7_9STRA</name>
<reference evidence="2" key="1">
    <citation type="submission" date="2021-01" db="EMBL/GenBank/DDBJ databases">
        <title>Phytophthora aleatoria, a newly-described species from Pinus radiata is distinct from Phytophthora cactorum isolates based on comparative genomics.</title>
        <authorList>
            <person name="Mcdougal R."/>
            <person name="Panda P."/>
            <person name="Williams N."/>
            <person name="Studholme D.J."/>
        </authorList>
    </citation>
    <scope>NUCLEOTIDE SEQUENCE</scope>
    <source>
        <strain evidence="2">NZFS 3830</strain>
    </source>
</reference>
<feature type="non-terminal residue" evidence="2">
    <location>
        <position position="1"/>
    </location>
</feature>
<feature type="compositionally biased region" description="Basic and acidic residues" evidence="1">
    <location>
        <begin position="16"/>
        <end position="25"/>
    </location>
</feature>